<reference evidence="3" key="2">
    <citation type="submission" date="2020-09" db="EMBL/GenBank/DDBJ databases">
        <authorList>
            <person name="Sun Q."/>
            <person name="Zhou Y."/>
        </authorList>
    </citation>
    <scope>NUCLEOTIDE SEQUENCE</scope>
    <source>
        <strain evidence="3">CGMCC 1.12214</strain>
    </source>
</reference>
<keyword evidence="4" id="KW-1185">Reference proteome</keyword>
<keyword evidence="2" id="KW-0732">Signal</keyword>
<organism evidence="3 4">
    <name type="scientific">Alsobacter metallidurans</name>
    <dbReference type="NCBI Taxonomy" id="340221"/>
    <lineage>
        <taxon>Bacteria</taxon>
        <taxon>Pseudomonadati</taxon>
        <taxon>Pseudomonadota</taxon>
        <taxon>Alphaproteobacteria</taxon>
        <taxon>Hyphomicrobiales</taxon>
        <taxon>Alsobacteraceae</taxon>
        <taxon>Alsobacter</taxon>
    </lineage>
</organism>
<dbReference type="EMBL" id="BMES01000002">
    <property type="protein sequence ID" value="GGH21784.1"/>
    <property type="molecule type" value="Genomic_DNA"/>
</dbReference>
<feature type="compositionally biased region" description="Pro residues" evidence="1">
    <location>
        <begin position="155"/>
        <end position="170"/>
    </location>
</feature>
<name>A0A917MK50_9HYPH</name>
<proteinExistence type="predicted"/>
<comment type="caution">
    <text evidence="3">The sequence shown here is derived from an EMBL/GenBank/DDBJ whole genome shotgun (WGS) entry which is preliminary data.</text>
</comment>
<dbReference type="Proteomes" id="UP000603912">
    <property type="component" value="Unassembled WGS sequence"/>
</dbReference>
<evidence type="ECO:0000256" key="2">
    <source>
        <dbReference type="SAM" id="SignalP"/>
    </source>
</evidence>
<feature type="compositionally biased region" description="Pro residues" evidence="1">
    <location>
        <begin position="189"/>
        <end position="199"/>
    </location>
</feature>
<feature type="region of interest" description="Disordered" evidence="1">
    <location>
        <begin position="153"/>
        <end position="228"/>
    </location>
</feature>
<accession>A0A917MK50</accession>
<reference evidence="3" key="1">
    <citation type="journal article" date="2014" name="Int. J. Syst. Evol. Microbiol.">
        <title>Complete genome sequence of Corynebacterium casei LMG S-19264T (=DSM 44701T), isolated from a smear-ripened cheese.</title>
        <authorList>
            <consortium name="US DOE Joint Genome Institute (JGI-PGF)"/>
            <person name="Walter F."/>
            <person name="Albersmeier A."/>
            <person name="Kalinowski J."/>
            <person name="Ruckert C."/>
        </authorList>
    </citation>
    <scope>NUCLEOTIDE SEQUENCE</scope>
    <source>
        <strain evidence="3">CGMCC 1.12214</strain>
    </source>
</reference>
<feature type="signal peptide" evidence="2">
    <location>
        <begin position="1"/>
        <end position="26"/>
    </location>
</feature>
<gene>
    <name evidence="3" type="ORF">GCM10007036_26320</name>
</gene>
<dbReference type="RefSeq" id="WP_188518210.1">
    <property type="nucleotide sequence ID" value="NZ_BMES01000002.1"/>
</dbReference>
<sequence>MTRHASFRILALSATALLSFAPHVRAQTSAPQTSAPQTAAPAASTQNASFKAALKQFCPTKNLEFLKPDTLAKATDDFVAALPAEKRSQVVQLAHPGVAACAGSADESCRTAAVLGSVRYLDLSVPLAQSVCSLKVACRDWFDCSAEQAAVATAPAPPAEPPVVAPAPEPRPSDLAQNPQTVEPDEEGPPTPAPRPAPARPRTAQAPQDLETAATPRPSAPEGGGTARDAVAGFYGALGRGDGIDAAHFLIPEKRGRGPFSAQAMSRFYGGMRRPLRLEGVWQVGPSTVRARYNFVARDGSRCDGQAVISVRETAAGSQIESIRALSGC</sequence>
<evidence type="ECO:0000313" key="3">
    <source>
        <dbReference type="EMBL" id="GGH21784.1"/>
    </source>
</evidence>
<feature type="chain" id="PRO_5037525151" evidence="2">
    <location>
        <begin position="27"/>
        <end position="329"/>
    </location>
</feature>
<protein>
    <submittedName>
        <fullName evidence="3">Uncharacterized protein</fullName>
    </submittedName>
</protein>
<dbReference type="AlphaFoldDB" id="A0A917MK50"/>
<evidence type="ECO:0000313" key="4">
    <source>
        <dbReference type="Proteomes" id="UP000603912"/>
    </source>
</evidence>
<evidence type="ECO:0000256" key="1">
    <source>
        <dbReference type="SAM" id="MobiDB-lite"/>
    </source>
</evidence>